<dbReference type="AlphaFoldDB" id="G8TWM6"/>
<keyword evidence="6" id="KW-1185">Reference proteome</keyword>
<dbReference type="InterPro" id="IPR000683">
    <property type="entry name" value="Gfo/Idh/MocA-like_OxRdtase_N"/>
</dbReference>
<feature type="domain" description="GFO/IDH/MocA-like oxidoreductase" evidence="4">
    <location>
        <begin position="131"/>
        <end position="244"/>
    </location>
</feature>
<evidence type="ECO:0000313" key="5">
    <source>
        <dbReference type="EMBL" id="AEW06015.1"/>
    </source>
</evidence>
<evidence type="ECO:0000256" key="1">
    <source>
        <dbReference type="ARBA" id="ARBA00010928"/>
    </source>
</evidence>
<dbReference type="PATRIC" id="fig|679936.5.peg.2641"/>
<proteinExistence type="inferred from homology"/>
<reference evidence="6" key="1">
    <citation type="submission" date="2011-12" db="EMBL/GenBank/DDBJ databases">
        <title>The complete genome of chromosome of Sulfobacillus acidophilus DSM 10332.</title>
        <authorList>
            <person name="Lucas S."/>
            <person name="Han J."/>
            <person name="Lapidus A."/>
            <person name="Bruce D."/>
            <person name="Goodwin L."/>
            <person name="Pitluck S."/>
            <person name="Peters L."/>
            <person name="Kyrpides N."/>
            <person name="Mavromatis K."/>
            <person name="Ivanova N."/>
            <person name="Mikhailova N."/>
            <person name="Chertkov O."/>
            <person name="Saunders E."/>
            <person name="Detter J.C."/>
            <person name="Tapia R."/>
            <person name="Han C."/>
            <person name="Land M."/>
            <person name="Hauser L."/>
            <person name="Markowitz V."/>
            <person name="Cheng J.-F."/>
            <person name="Hugenholtz P."/>
            <person name="Woyke T."/>
            <person name="Wu D."/>
            <person name="Pukall R."/>
            <person name="Gehrich-Schroeter G."/>
            <person name="Schneider S."/>
            <person name="Klenk H.-P."/>
            <person name="Eisen J.A."/>
        </authorList>
    </citation>
    <scope>NUCLEOTIDE SEQUENCE [LARGE SCALE GENOMIC DNA]</scope>
    <source>
        <strain evidence="6">ATCC 700253 / DSM 10332 / NAL</strain>
    </source>
</reference>
<dbReference type="PANTHER" id="PTHR22604:SF105">
    <property type="entry name" value="TRANS-1,2-DIHYDROBENZENE-1,2-DIOL DEHYDROGENASE"/>
    <property type="match status" value="1"/>
</dbReference>
<dbReference type="Pfam" id="PF22725">
    <property type="entry name" value="GFO_IDH_MocA_C3"/>
    <property type="match status" value="1"/>
</dbReference>
<dbReference type="Gene3D" id="3.40.50.720">
    <property type="entry name" value="NAD(P)-binding Rossmann-like Domain"/>
    <property type="match status" value="1"/>
</dbReference>
<sequence length="321" mass="35248">MGIRLGIMGAARIAEQQVIPAARRTADFQVTAFASQTPASRKRWQDQFPELRAFSDYEALITADEVDALYIALPNALHVSWALRALAVGKPVLLEKPAALTAQDAEVLRERANQSGTVVMEAFMYQFHPQFQWLSRALRSGLIGSVRHLYAEFAFLLTHPKDIRMQPALGGGSFWDVGCYTVHITRQLLGAPQAVFARRIDGPTGVDIHMAVQLIYPDKTASLRAGFDSADVQGVRVVGTGGELGLTHPFRPDMGEAQQWHNQTVDVVPPADLYGLELRAFLAAIRDPGGLGQTYLNDLVEQARLMEAVIRASQAEALQSF</sequence>
<keyword evidence="2" id="KW-0560">Oxidoreductase</keyword>
<dbReference type="InterPro" id="IPR055170">
    <property type="entry name" value="GFO_IDH_MocA-like_dom"/>
</dbReference>
<dbReference type="GO" id="GO:0016491">
    <property type="term" value="F:oxidoreductase activity"/>
    <property type="evidence" value="ECO:0007669"/>
    <property type="project" value="UniProtKB-KW"/>
</dbReference>
<dbReference type="Proteomes" id="UP000005439">
    <property type="component" value="Chromosome"/>
</dbReference>
<evidence type="ECO:0000256" key="2">
    <source>
        <dbReference type="ARBA" id="ARBA00023002"/>
    </source>
</evidence>
<accession>G8TWM6</accession>
<gene>
    <name evidence="5" type="ordered locus">Sulac_2553</name>
</gene>
<protein>
    <submittedName>
        <fullName evidence="5">Oxidoreductase domain protein</fullName>
    </submittedName>
</protein>
<dbReference type="Pfam" id="PF01408">
    <property type="entry name" value="GFO_IDH_MocA"/>
    <property type="match status" value="1"/>
</dbReference>
<dbReference type="Gene3D" id="3.30.360.10">
    <property type="entry name" value="Dihydrodipicolinate Reductase, domain 2"/>
    <property type="match status" value="1"/>
</dbReference>
<dbReference type="KEGG" id="sap:Sulac_2553"/>
<name>G8TWM6_SULAD</name>
<dbReference type="SUPFAM" id="SSF55347">
    <property type="entry name" value="Glyceraldehyde-3-phosphate dehydrogenase-like, C-terminal domain"/>
    <property type="match status" value="1"/>
</dbReference>
<feature type="domain" description="Gfo/Idh/MocA-like oxidoreductase N-terminal" evidence="3">
    <location>
        <begin position="3"/>
        <end position="122"/>
    </location>
</feature>
<dbReference type="HOGENOM" id="CLU_023194_5_0_9"/>
<dbReference type="GO" id="GO:0000166">
    <property type="term" value="F:nucleotide binding"/>
    <property type="evidence" value="ECO:0007669"/>
    <property type="project" value="InterPro"/>
</dbReference>
<dbReference type="InterPro" id="IPR036291">
    <property type="entry name" value="NAD(P)-bd_dom_sf"/>
</dbReference>
<evidence type="ECO:0000259" key="3">
    <source>
        <dbReference type="Pfam" id="PF01408"/>
    </source>
</evidence>
<comment type="similarity">
    <text evidence="1">Belongs to the Gfo/Idh/MocA family.</text>
</comment>
<dbReference type="EMBL" id="CP003179">
    <property type="protein sequence ID" value="AEW06015.1"/>
    <property type="molecule type" value="Genomic_DNA"/>
</dbReference>
<evidence type="ECO:0000259" key="4">
    <source>
        <dbReference type="Pfam" id="PF22725"/>
    </source>
</evidence>
<dbReference type="InterPro" id="IPR050984">
    <property type="entry name" value="Gfo/Idh/MocA_domain"/>
</dbReference>
<organism evidence="5 6">
    <name type="scientific">Sulfobacillus acidophilus (strain ATCC 700253 / DSM 10332 / NAL)</name>
    <dbReference type="NCBI Taxonomy" id="679936"/>
    <lineage>
        <taxon>Bacteria</taxon>
        <taxon>Bacillati</taxon>
        <taxon>Bacillota</taxon>
        <taxon>Clostridia</taxon>
        <taxon>Eubacteriales</taxon>
        <taxon>Clostridiales Family XVII. Incertae Sedis</taxon>
        <taxon>Sulfobacillus</taxon>
    </lineage>
</organism>
<dbReference type="STRING" id="679936.Sulac_2553"/>
<dbReference type="PANTHER" id="PTHR22604">
    <property type="entry name" value="OXIDOREDUCTASES"/>
    <property type="match status" value="1"/>
</dbReference>
<reference evidence="5 6" key="2">
    <citation type="journal article" date="2012" name="Stand. Genomic Sci.">
        <title>Complete genome sequence of the moderately thermophilic mineral-sulfide-oxidizing firmicute Sulfobacillus acidophilus type strain (NAL(T)).</title>
        <authorList>
            <person name="Anderson I."/>
            <person name="Chertkov O."/>
            <person name="Chen A."/>
            <person name="Saunders E."/>
            <person name="Lapidus A."/>
            <person name="Nolan M."/>
            <person name="Lucas S."/>
            <person name="Hammon N."/>
            <person name="Deshpande S."/>
            <person name="Cheng J.F."/>
            <person name="Han C."/>
            <person name="Tapia R."/>
            <person name="Goodwin L.A."/>
            <person name="Pitluck S."/>
            <person name="Liolios K."/>
            <person name="Pagani I."/>
            <person name="Ivanova N."/>
            <person name="Mikhailova N."/>
            <person name="Pati A."/>
            <person name="Palaniappan K."/>
            <person name="Land M."/>
            <person name="Pan C."/>
            <person name="Rohde M."/>
            <person name="Pukall R."/>
            <person name="Goker M."/>
            <person name="Detter J.C."/>
            <person name="Woyke T."/>
            <person name="Bristow J."/>
            <person name="Eisen J.A."/>
            <person name="Markowitz V."/>
            <person name="Hugenholtz P."/>
            <person name="Kyrpides N.C."/>
            <person name="Klenk H.P."/>
            <person name="Mavromatis K."/>
        </authorList>
    </citation>
    <scope>NUCLEOTIDE SEQUENCE [LARGE SCALE GENOMIC DNA]</scope>
    <source>
        <strain evidence="6">ATCC 700253 / DSM 10332 / NAL</strain>
    </source>
</reference>
<dbReference type="SUPFAM" id="SSF51735">
    <property type="entry name" value="NAD(P)-binding Rossmann-fold domains"/>
    <property type="match status" value="1"/>
</dbReference>
<evidence type="ECO:0000313" key="6">
    <source>
        <dbReference type="Proteomes" id="UP000005439"/>
    </source>
</evidence>